<feature type="domain" description="Transposase IS66 central" evidence="2">
    <location>
        <begin position="348"/>
        <end position="478"/>
    </location>
</feature>
<dbReference type="Proteomes" id="UP000318307">
    <property type="component" value="Unassembled WGS sequence"/>
</dbReference>
<gene>
    <name evidence="3" type="ORF">LZ24_03405</name>
</gene>
<dbReference type="PANTHER" id="PTHR33678:SF1">
    <property type="entry name" value="BLL1576 PROTEIN"/>
    <property type="match status" value="1"/>
</dbReference>
<dbReference type="PANTHER" id="PTHR33678">
    <property type="entry name" value="BLL1576 PROTEIN"/>
    <property type="match status" value="1"/>
</dbReference>
<evidence type="ECO:0000256" key="1">
    <source>
        <dbReference type="SAM" id="MobiDB-lite"/>
    </source>
</evidence>
<dbReference type="AlphaFoldDB" id="A0A562R0L8"/>
<dbReference type="EMBL" id="VLLC01000065">
    <property type="protein sequence ID" value="TWI61926.1"/>
    <property type="molecule type" value="Genomic_DNA"/>
</dbReference>
<evidence type="ECO:0000259" key="2">
    <source>
        <dbReference type="Pfam" id="PF03050"/>
    </source>
</evidence>
<dbReference type="InterPro" id="IPR052344">
    <property type="entry name" value="Transposase-related"/>
</dbReference>
<comment type="caution">
    <text evidence="3">The sequence shown here is derived from an EMBL/GenBank/DDBJ whole genome shotgun (WGS) entry which is preliminary data.</text>
</comment>
<protein>
    <submittedName>
        <fullName evidence="3">Transposase IS66 family protein</fullName>
    </submittedName>
</protein>
<proteinExistence type="predicted"/>
<feature type="region of interest" description="Disordered" evidence="1">
    <location>
        <begin position="41"/>
        <end position="87"/>
    </location>
</feature>
<feature type="compositionally biased region" description="Basic and acidic residues" evidence="1">
    <location>
        <begin position="41"/>
        <end position="74"/>
    </location>
</feature>
<sequence length="529" mass="60498">MIKPPKITDLTENQCTPLVIDLYEVIEFQREQIQQLKDEIARLKGEKPKPDIKPSKLDKSTEERAKEKKSDGKRPGSTKKKKTRNLEIHESKKIAPDIIPEGSRFKGYNDYVVQDMIIQAHNTVYRIEQWQTPDGKYISGKLPVGIACGHFGTSLCSFILYLYYQSHVTQPLIHEQLREIGIDISVGQVNRIITEGKEACHAEKKEILRAGLEVSGHINVDDTGARHKGKNGYCTHIGNEWFAWFESTDSKSRINFLKLLRAGDTDFIIIPEALDYMAAQGLGKNVIELLATSQAARFQNGEQWEAHLAALEITEKRHVRIATEGALIGSLIDQGLNMDLVIVSDDAGQFNVLKHALCWVHAERTIHKLVGFNEKQLKALEKARSEIWDFYADLKKYREFPDQTKKTELEYRFDEIFDTKTGFATLDLALKRIHKNKEELLLVLDRPDIPLHNNLSETDIRDYVKKRKISGSTRSDTGRCCRDTFATLKKTCRKLNISFWQYIKDRLSGENAIPFLPDLIRLQAQQPIA</sequence>
<organism evidence="3 4">
    <name type="scientific">Desulfobotulus alkaliphilus</name>
    <dbReference type="NCBI Taxonomy" id="622671"/>
    <lineage>
        <taxon>Bacteria</taxon>
        <taxon>Pseudomonadati</taxon>
        <taxon>Thermodesulfobacteriota</taxon>
        <taxon>Desulfobacteria</taxon>
        <taxon>Desulfobacterales</taxon>
        <taxon>Desulfobacteraceae</taxon>
        <taxon>Desulfobotulus</taxon>
    </lineage>
</organism>
<keyword evidence="4" id="KW-1185">Reference proteome</keyword>
<reference evidence="3 4" key="1">
    <citation type="submission" date="2019-07" db="EMBL/GenBank/DDBJ databases">
        <title>Genome sequencing of 100 strains of the haloalkaliphilic chemolithoautotrophic sulfur-oxidizing bacterium Thioalkalivibrio.</title>
        <authorList>
            <person name="Muyzer G."/>
        </authorList>
    </citation>
    <scope>NUCLEOTIDE SEQUENCE [LARGE SCALE GENOMIC DNA]</scope>
    <source>
        <strain evidence="3 4">ASO4-4</strain>
    </source>
</reference>
<name>A0A562R0L8_9BACT</name>
<evidence type="ECO:0000313" key="3">
    <source>
        <dbReference type="EMBL" id="TWI61926.1"/>
    </source>
</evidence>
<dbReference type="Pfam" id="PF03050">
    <property type="entry name" value="DDE_Tnp_IS66"/>
    <property type="match status" value="1"/>
</dbReference>
<evidence type="ECO:0000313" key="4">
    <source>
        <dbReference type="Proteomes" id="UP000318307"/>
    </source>
</evidence>
<dbReference type="RefSeq" id="WP_246118632.1">
    <property type="nucleotide sequence ID" value="NZ_VLLC01000065.1"/>
</dbReference>
<accession>A0A562R0L8</accession>
<dbReference type="InterPro" id="IPR004291">
    <property type="entry name" value="Transposase_IS66_central"/>
</dbReference>